<gene>
    <name evidence="2" type="ORF">B0H17DRAFT_1194790</name>
</gene>
<proteinExistence type="predicted"/>
<evidence type="ECO:0000313" key="2">
    <source>
        <dbReference type="EMBL" id="KAJ7702285.1"/>
    </source>
</evidence>
<dbReference type="Proteomes" id="UP001221757">
    <property type="component" value="Unassembled WGS sequence"/>
</dbReference>
<name>A0AAD7DXS8_MYCRO</name>
<dbReference type="EMBL" id="JARKIE010000015">
    <property type="protein sequence ID" value="KAJ7702285.1"/>
    <property type="molecule type" value="Genomic_DNA"/>
</dbReference>
<protein>
    <submittedName>
        <fullName evidence="2">Uncharacterized protein</fullName>
    </submittedName>
</protein>
<reference evidence="2" key="1">
    <citation type="submission" date="2023-03" db="EMBL/GenBank/DDBJ databases">
        <title>Massive genome expansion in bonnet fungi (Mycena s.s.) driven by repeated elements and novel gene families across ecological guilds.</title>
        <authorList>
            <consortium name="Lawrence Berkeley National Laboratory"/>
            <person name="Harder C.B."/>
            <person name="Miyauchi S."/>
            <person name="Viragh M."/>
            <person name="Kuo A."/>
            <person name="Thoen E."/>
            <person name="Andreopoulos B."/>
            <person name="Lu D."/>
            <person name="Skrede I."/>
            <person name="Drula E."/>
            <person name="Henrissat B."/>
            <person name="Morin E."/>
            <person name="Kohler A."/>
            <person name="Barry K."/>
            <person name="LaButti K."/>
            <person name="Morin E."/>
            <person name="Salamov A."/>
            <person name="Lipzen A."/>
            <person name="Mereny Z."/>
            <person name="Hegedus B."/>
            <person name="Baldrian P."/>
            <person name="Stursova M."/>
            <person name="Weitz H."/>
            <person name="Taylor A."/>
            <person name="Grigoriev I.V."/>
            <person name="Nagy L.G."/>
            <person name="Martin F."/>
            <person name="Kauserud H."/>
        </authorList>
    </citation>
    <scope>NUCLEOTIDE SEQUENCE</scope>
    <source>
        <strain evidence="2">CBHHK067</strain>
    </source>
</reference>
<dbReference type="AlphaFoldDB" id="A0AAD7DXS8"/>
<sequence>MFKQLFSLAALSALLVVVAADSTEKVEPKYFAETVEGYKFFTAGPRLSASKADYEVTTHKTVMELLKARLGEDAVMSLLQPDVNGADAIWHEVIANSSSGSWGLEDAQVVLGSQPNVTASDELAAYKTAVALLKTRLGEDELASLLQPDIKAADTIWHEVIANSTGVWVSADGRAVAFLPNVTALRFLMWQASPWCDAANSASNAEHYIKRTVETSPGVLQSEILEGWGGVVTLFSIPSYGTPNRTTHPFLNELPNFPYQGAGDKVLRDGTNAVFGVLHISVRDVDGVEFGETSNGIEIYASVWYGDGAADDFLEAERQHMVIEIINVAIQAQKDIESGKFAPPV</sequence>
<evidence type="ECO:0000256" key="1">
    <source>
        <dbReference type="SAM" id="SignalP"/>
    </source>
</evidence>
<feature type="signal peptide" evidence="1">
    <location>
        <begin position="1"/>
        <end position="20"/>
    </location>
</feature>
<feature type="chain" id="PRO_5042031354" evidence="1">
    <location>
        <begin position="21"/>
        <end position="345"/>
    </location>
</feature>
<accession>A0AAD7DXS8</accession>
<keyword evidence="3" id="KW-1185">Reference proteome</keyword>
<evidence type="ECO:0000313" key="3">
    <source>
        <dbReference type="Proteomes" id="UP001221757"/>
    </source>
</evidence>
<organism evidence="2 3">
    <name type="scientific">Mycena rosella</name>
    <name type="common">Pink bonnet</name>
    <name type="synonym">Agaricus rosellus</name>
    <dbReference type="NCBI Taxonomy" id="1033263"/>
    <lineage>
        <taxon>Eukaryota</taxon>
        <taxon>Fungi</taxon>
        <taxon>Dikarya</taxon>
        <taxon>Basidiomycota</taxon>
        <taxon>Agaricomycotina</taxon>
        <taxon>Agaricomycetes</taxon>
        <taxon>Agaricomycetidae</taxon>
        <taxon>Agaricales</taxon>
        <taxon>Marasmiineae</taxon>
        <taxon>Mycenaceae</taxon>
        <taxon>Mycena</taxon>
    </lineage>
</organism>
<comment type="caution">
    <text evidence="2">The sequence shown here is derived from an EMBL/GenBank/DDBJ whole genome shotgun (WGS) entry which is preliminary data.</text>
</comment>
<keyword evidence="1" id="KW-0732">Signal</keyword>